<dbReference type="EMBL" id="JAINDJ010000004">
    <property type="protein sequence ID" value="KAG9448492.1"/>
    <property type="molecule type" value="Genomic_DNA"/>
</dbReference>
<evidence type="ECO:0000256" key="6">
    <source>
        <dbReference type="RuleBase" id="RU000461"/>
    </source>
</evidence>
<comment type="caution">
    <text evidence="7">The sequence shown here is derived from an EMBL/GenBank/DDBJ whole genome shotgun (WGS) entry which is preliminary data.</text>
</comment>
<dbReference type="GO" id="GO:0004497">
    <property type="term" value="F:monooxygenase activity"/>
    <property type="evidence" value="ECO:0007669"/>
    <property type="project" value="UniProtKB-KW"/>
</dbReference>
<dbReference type="GO" id="GO:0020037">
    <property type="term" value="F:heme binding"/>
    <property type="evidence" value="ECO:0007669"/>
    <property type="project" value="InterPro"/>
</dbReference>
<keyword evidence="5 6" id="KW-0349">Heme</keyword>
<dbReference type="InterPro" id="IPR017972">
    <property type="entry name" value="Cyt_P450_CS"/>
</dbReference>
<dbReference type="PROSITE" id="PS00086">
    <property type="entry name" value="CYTOCHROME_P450"/>
    <property type="match status" value="1"/>
</dbReference>
<comment type="similarity">
    <text evidence="1 6">Belongs to the cytochrome P450 family.</text>
</comment>
<protein>
    <recommendedName>
        <fullName evidence="9">Cytochrome P450</fullName>
    </recommendedName>
</protein>
<dbReference type="InterPro" id="IPR001128">
    <property type="entry name" value="Cyt_P450"/>
</dbReference>
<keyword evidence="8" id="KW-1185">Reference proteome</keyword>
<comment type="cofactor">
    <cofactor evidence="5">
        <name>heme</name>
        <dbReference type="ChEBI" id="CHEBI:30413"/>
    </cofactor>
</comment>
<evidence type="ECO:0008006" key="9">
    <source>
        <dbReference type="Google" id="ProtNLM"/>
    </source>
</evidence>
<evidence type="ECO:0000256" key="3">
    <source>
        <dbReference type="ARBA" id="ARBA00023002"/>
    </source>
</evidence>
<gene>
    <name evidence="7" type="ORF">H6P81_008457</name>
</gene>
<dbReference type="GO" id="GO:0016705">
    <property type="term" value="F:oxidoreductase activity, acting on paired donors, with incorporation or reduction of molecular oxygen"/>
    <property type="evidence" value="ECO:0007669"/>
    <property type="project" value="InterPro"/>
</dbReference>
<sequence length="546" mass="61568">MALNINVGSRLTSQLVGFLRAYPELLLVVFSVLLVRYSFCRLKKSRVVAIKKWPVLRILANINRVHDWCTELLRKRGGTVVLKGPRFSQMHMLLTCDPENTSYIASRAHFANYPKGDDYAQLFDILGDGILNADSDSWQIQRKWAHRLLRQKGFRHLVAKVSGEKVEKGLIPLLDAVAQKGCDAAVDLQDVFQRYTFDVSGLLMCGVDPGCLYPTFPAVPFVQAMDDANEVILLRHAVPNALWKLQRWLGIGNERKMARARKTIDHVVANLIATRRRELKESAAAESGSERCVDLLTAYMSQPTEDPEMERLKASDVFLRDTILNMLAAGRNTTSAALTWLFWELSRNPRVEEKILHELLLIKTAGKTKKKLGEEAAPGNKAIFKVYEAEEVSGLPYLHATLCECLRLYPSVPLVLKGVEKADTLPSGQRVEPGMRIVVTLYAMGRMESVWGETYLEFNPERWLTDEGNFNYDMLYSKFQVFSTGPRSCLGRDLSFTQMKVVVASLLHNFHVRVVEGQKAMPAVSVTLQMKNGLMVKLARRTSVHA</sequence>
<dbReference type="Gene3D" id="1.10.630.10">
    <property type="entry name" value="Cytochrome P450"/>
    <property type="match status" value="1"/>
</dbReference>
<dbReference type="InterPro" id="IPR002401">
    <property type="entry name" value="Cyt_P450_E_grp-I"/>
</dbReference>
<reference evidence="7 8" key="1">
    <citation type="submission" date="2021-07" db="EMBL/GenBank/DDBJ databases">
        <title>The Aristolochia fimbriata genome: insights into angiosperm evolution, floral development and chemical biosynthesis.</title>
        <authorList>
            <person name="Jiao Y."/>
        </authorList>
    </citation>
    <scope>NUCLEOTIDE SEQUENCE [LARGE SCALE GENOMIC DNA]</scope>
    <source>
        <strain evidence="7">IBCAS-2021</strain>
        <tissue evidence="7">Leaf</tissue>
    </source>
</reference>
<feature type="binding site" description="axial binding residue" evidence="5">
    <location>
        <position position="489"/>
    </location>
    <ligand>
        <name>heme</name>
        <dbReference type="ChEBI" id="CHEBI:30413"/>
    </ligand>
    <ligandPart>
        <name>Fe</name>
        <dbReference type="ChEBI" id="CHEBI:18248"/>
    </ligandPart>
</feature>
<accession>A0AAV7EI33</accession>
<dbReference type="SUPFAM" id="SSF48264">
    <property type="entry name" value="Cytochrome P450"/>
    <property type="match status" value="1"/>
</dbReference>
<evidence type="ECO:0000256" key="5">
    <source>
        <dbReference type="PIRSR" id="PIRSR602401-1"/>
    </source>
</evidence>
<dbReference type="Proteomes" id="UP000825729">
    <property type="component" value="Unassembled WGS sequence"/>
</dbReference>
<dbReference type="InterPro" id="IPR036396">
    <property type="entry name" value="Cyt_P450_sf"/>
</dbReference>
<evidence type="ECO:0000313" key="8">
    <source>
        <dbReference type="Proteomes" id="UP000825729"/>
    </source>
</evidence>
<dbReference type="PRINTS" id="PR00463">
    <property type="entry name" value="EP450I"/>
</dbReference>
<dbReference type="Pfam" id="PF00067">
    <property type="entry name" value="p450"/>
    <property type="match status" value="1"/>
</dbReference>
<dbReference type="GO" id="GO:0005506">
    <property type="term" value="F:iron ion binding"/>
    <property type="evidence" value="ECO:0007669"/>
    <property type="project" value="InterPro"/>
</dbReference>
<dbReference type="GO" id="GO:0006629">
    <property type="term" value="P:lipid metabolic process"/>
    <property type="evidence" value="ECO:0007669"/>
    <property type="project" value="UniProtKB-ARBA"/>
</dbReference>
<dbReference type="AlphaFoldDB" id="A0AAV7EI33"/>
<evidence type="ECO:0000313" key="7">
    <source>
        <dbReference type="EMBL" id="KAG9448492.1"/>
    </source>
</evidence>
<evidence type="ECO:0000256" key="1">
    <source>
        <dbReference type="ARBA" id="ARBA00010617"/>
    </source>
</evidence>
<evidence type="ECO:0000256" key="4">
    <source>
        <dbReference type="ARBA" id="ARBA00023004"/>
    </source>
</evidence>
<proteinExistence type="inferred from homology"/>
<dbReference type="PRINTS" id="PR00385">
    <property type="entry name" value="P450"/>
</dbReference>
<evidence type="ECO:0000256" key="2">
    <source>
        <dbReference type="ARBA" id="ARBA00022723"/>
    </source>
</evidence>
<dbReference type="CDD" id="cd11064">
    <property type="entry name" value="CYP86A"/>
    <property type="match status" value="1"/>
</dbReference>
<keyword evidence="2 5" id="KW-0479">Metal-binding</keyword>
<keyword evidence="6" id="KW-0503">Monooxygenase</keyword>
<organism evidence="7 8">
    <name type="scientific">Aristolochia fimbriata</name>
    <name type="common">White veined hardy Dutchman's pipe vine</name>
    <dbReference type="NCBI Taxonomy" id="158543"/>
    <lineage>
        <taxon>Eukaryota</taxon>
        <taxon>Viridiplantae</taxon>
        <taxon>Streptophyta</taxon>
        <taxon>Embryophyta</taxon>
        <taxon>Tracheophyta</taxon>
        <taxon>Spermatophyta</taxon>
        <taxon>Magnoliopsida</taxon>
        <taxon>Magnoliidae</taxon>
        <taxon>Piperales</taxon>
        <taxon>Aristolochiaceae</taxon>
        <taxon>Aristolochia</taxon>
    </lineage>
</organism>
<keyword evidence="4 5" id="KW-0408">Iron</keyword>
<keyword evidence="3 6" id="KW-0560">Oxidoreductase</keyword>
<dbReference type="PANTHER" id="PTHR24296">
    <property type="entry name" value="CYTOCHROME P450"/>
    <property type="match status" value="1"/>
</dbReference>
<name>A0AAV7EI33_ARIFI</name>